<keyword evidence="3" id="KW-1185">Reference proteome</keyword>
<name>A0ABW3L111_9BACI</name>
<protein>
    <submittedName>
        <fullName evidence="2">Uncharacterized protein</fullName>
    </submittedName>
</protein>
<proteinExistence type="predicted"/>
<organism evidence="2 3">
    <name type="scientific">Thalassobacillus hwangdonensis</name>
    <dbReference type="NCBI Taxonomy" id="546108"/>
    <lineage>
        <taxon>Bacteria</taxon>
        <taxon>Bacillati</taxon>
        <taxon>Bacillota</taxon>
        <taxon>Bacilli</taxon>
        <taxon>Bacillales</taxon>
        <taxon>Bacillaceae</taxon>
        <taxon>Thalassobacillus</taxon>
    </lineage>
</organism>
<dbReference type="Proteomes" id="UP001596990">
    <property type="component" value="Unassembled WGS sequence"/>
</dbReference>
<evidence type="ECO:0000313" key="3">
    <source>
        <dbReference type="Proteomes" id="UP001596990"/>
    </source>
</evidence>
<keyword evidence="1" id="KW-0812">Transmembrane</keyword>
<keyword evidence="1" id="KW-0472">Membrane</keyword>
<evidence type="ECO:0000313" key="2">
    <source>
        <dbReference type="EMBL" id="MFD1019472.1"/>
    </source>
</evidence>
<reference evidence="3" key="1">
    <citation type="journal article" date="2019" name="Int. J. Syst. Evol. Microbiol.">
        <title>The Global Catalogue of Microorganisms (GCM) 10K type strain sequencing project: providing services to taxonomists for standard genome sequencing and annotation.</title>
        <authorList>
            <consortium name="The Broad Institute Genomics Platform"/>
            <consortium name="The Broad Institute Genome Sequencing Center for Infectious Disease"/>
            <person name="Wu L."/>
            <person name="Ma J."/>
        </authorList>
    </citation>
    <scope>NUCLEOTIDE SEQUENCE [LARGE SCALE GENOMIC DNA]</scope>
    <source>
        <strain evidence="3">CCUG 56607</strain>
    </source>
</reference>
<dbReference type="RefSeq" id="WP_386059417.1">
    <property type="nucleotide sequence ID" value="NZ_JBHTKL010000005.1"/>
</dbReference>
<sequence length="95" mass="11489">MLLKKIIDIFYDENKFSYWKKNLWIFLVPILYVLSEFYSPMPEQPLADIVLGALLLGSIFFMTRMMFYHKRFIAYDAFRLGMLLLFISFVSEVYY</sequence>
<keyword evidence="1" id="KW-1133">Transmembrane helix</keyword>
<feature type="transmembrane region" description="Helical" evidence="1">
    <location>
        <begin position="77"/>
        <end position="94"/>
    </location>
</feature>
<comment type="caution">
    <text evidence="2">The sequence shown here is derived from an EMBL/GenBank/DDBJ whole genome shotgun (WGS) entry which is preliminary data.</text>
</comment>
<feature type="transmembrane region" description="Helical" evidence="1">
    <location>
        <begin position="45"/>
        <end position="65"/>
    </location>
</feature>
<gene>
    <name evidence="2" type="ORF">ACFQ2J_09850</name>
</gene>
<evidence type="ECO:0000256" key="1">
    <source>
        <dbReference type="SAM" id="Phobius"/>
    </source>
</evidence>
<accession>A0ABW3L111</accession>
<dbReference type="EMBL" id="JBHTKL010000005">
    <property type="protein sequence ID" value="MFD1019472.1"/>
    <property type="molecule type" value="Genomic_DNA"/>
</dbReference>
<feature type="transmembrane region" description="Helical" evidence="1">
    <location>
        <begin position="21"/>
        <end position="39"/>
    </location>
</feature>